<dbReference type="PANTHER" id="PTHR34709">
    <property type="entry name" value="OS10G0396666 PROTEIN"/>
    <property type="match status" value="1"/>
</dbReference>
<dbReference type="AlphaFoldDB" id="A0A2T7BZ35"/>
<name>A0A2T7BZ35_9POAL</name>
<keyword evidence="3" id="KW-1185">Reference proteome</keyword>
<evidence type="ECO:0000256" key="1">
    <source>
        <dbReference type="SAM" id="MobiDB-lite"/>
    </source>
</evidence>
<evidence type="ECO:0000313" key="2">
    <source>
        <dbReference type="EMBL" id="PUZ36352.1"/>
    </source>
</evidence>
<protein>
    <recommendedName>
        <fullName evidence="4">FBD domain-containing protein</fullName>
    </recommendedName>
</protein>
<dbReference type="Proteomes" id="UP000244336">
    <property type="component" value="Chromosome 9"/>
</dbReference>
<evidence type="ECO:0008006" key="4">
    <source>
        <dbReference type="Google" id="ProtNLM"/>
    </source>
</evidence>
<dbReference type="InterPro" id="IPR055312">
    <property type="entry name" value="FBL15-like"/>
</dbReference>
<dbReference type="InterPro" id="IPR032675">
    <property type="entry name" value="LRR_dom_sf"/>
</dbReference>
<dbReference type="OrthoDB" id="695956at2759"/>
<organism evidence="2 3">
    <name type="scientific">Panicum hallii var. hallii</name>
    <dbReference type="NCBI Taxonomy" id="1504633"/>
    <lineage>
        <taxon>Eukaryota</taxon>
        <taxon>Viridiplantae</taxon>
        <taxon>Streptophyta</taxon>
        <taxon>Embryophyta</taxon>
        <taxon>Tracheophyta</taxon>
        <taxon>Spermatophyta</taxon>
        <taxon>Magnoliopsida</taxon>
        <taxon>Liliopsida</taxon>
        <taxon>Poales</taxon>
        <taxon>Poaceae</taxon>
        <taxon>PACMAD clade</taxon>
        <taxon>Panicoideae</taxon>
        <taxon>Panicodae</taxon>
        <taxon>Paniceae</taxon>
        <taxon>Panicinae</taxon>
        <taxon>Panicum</taxon>
        <taxon>Panicum sect. Panicum</taxon>
    </lineage>
</organism>
<dbReference type="Gene3D" id="3.80.10.10">
    <property type="entry name" value="Ribonuclease Inhibitor"/>
    <property type="match status" value="1"/>
</dbReference>
<gene>
    <name evidence="2" type="ORF">GQ55_9G031300</name>
</gene>
<dbReference type="Gramene" id="PUZ36352">
    <property type="protein sequence ID" value="PUZ36352"/>
    <property type="gene ID" value="GQ55_9G031300"/>
</dbReference>
<dbReference type="InterPro" id="IPR036047">
    <property type="entry name" value="F-box-like_dom_sf"/>
</dbReference>
<accession>A0A2T7BZ35</accession>
<proteinExistence type="predicted"/>
<reference evidence="2 3" key="1">
    <citation type="submission" date="2018-04" db="EMBL/GenBank/DDBJ databases">
        <title>WGS assembly of Panicum hallii var. hallii HAL2.</title>
        <authorList>
            <person name="Lovell J."/>
            <person name="Jenkins J."/>
            <person name="Lowry D."/>
            <person name="Mamidi S."/>
            <person name="Sreedasyam A."/>
            <person name="Weng X."/>
            <person name="Barry K."/>
            <person name="Bonette J."/>
            <person name="Campitelli B."/>
            <person name="Daum C."/>
            <person name="Gordon S."/>
            <person name="Gould B."/>
            <person name="Lipzen A."/>
            <person name="MacQueen A."/>
            <person name="Palacio-Mejia J."/>
            <person name="Plott C."/>
            <person name="Shakirov E."/>
            <person name="Shu S."/>
            <person name="Yoshinaga Y."/>
            <person name="Zane M."/>
            <person name="Rokhsar D."/>
            <person name="Grimwood J."/>
            <person name="Schmutz J."/>
            <person name="Juenger T."/>
        </authorList>
    </citation>
    <scope>NUCLEOTIDE SEQUENCE [LARGE SCALE GENOMIC DNA]</scope>
    <source>
        <strain evidence="3">cv. HAL2</strain>
    </source>
</reference>
<feature type="region of interest" description="Disordered" evidence="1">
    <location>
        <begin position="1"/>
        <end position="23"/>
    </location>
</feature>
<dbReference type="PANTHER" id="PTHR34709:SF28">
    <property type="entry name" value="OS08G0272601 PROTEIN"/>
    <property type="match status" value="1"/>
</dbReference>
<dbReference type="SUPFAM" id="SSF81383">
    <property type="entry name" value="F-box domain"/>
    <property type="match status" value="1"/>
</dbReference>
<evidence type="ECO:0000313" key="3">
    <source>
        <dbReference type="Proteomes" id="UP000244336"/>
    </source>
</evidence>
<sequence length="540" mass="59743">MQSTKNVVKEEHTDPSLSTDDSAAGGDDLISRLSDDVIVSILGLVGDAREVVHTGVLSRRWRGLWTRVPVLHLDSGARVSVTQRYRTVVRTGALSRRWRGVWAGAPALYFDIGGFMSPGDAERFIAVVDDVLALRARSDSSIERVEISFRVYHGCGEPRLAPSCVGAAERWIRYAVQHALTSFFFEVRVTLKRWLDGFDKEDEDVGEDHDEMPAIALDELPSSARLETMRLFLGGAGVRLPNTVVFASLTDLALECMEIAADSGHLLAGLLSRASCPRLQKLRLWHLKLAAKMELLLESDECDDLETLTVLAPKLKELACASNPSLVAIHGDLPCVSRLKVDLCSHGYYDDGTDDASVSLLQRSSSATSLVVFLYISSVDLIKDKIPRLPHVTALEIQVHPLCERHSTADGAASLLTRFSNLRYLALQLNVWNKKGDDDSHNVCDHPDDWSPHEISLVHLQEAEFRGLTGTDCELRFLQRVLASAADLQKVVVTFSARYRLEDRSDGFILALLGAAGTWTTAYPDASCQPYEYQWRPSCT</sequence>
<dbReference type="EMBL" id="CM009757">
    <property type="protein sequence ID" value="PUZ36352.1"/>
    <property type="molecule type" value="Genomic_DNA"/>
</dbReference>